<evidence type="ECO:0008006" key="5">
    <source>
        <dbReference type="Google" id="ProtNLM"/>
    </source>
</evidence>
<dbReference type="EMBL" id="NHRY01000277">
    <property type="protein sequence ID" value="PPQ25758.1"/>
    <property type="molecule type" value="Genomic_DNA"/>
</dbReference>
<keyword evidence="2" id="KW-0472">Membrane</keyword>
<gene>
    <name evidence="3" type="ORF">CCS01_31800</name>
</gene>
<name>A0A2S6MTS9_RHOGL</name>
<dbReference type="PANTHER" id="PTHR32309:SF13">
    <property type="entry name" value="FERRIC ENTEROBACTIN TRANSPORT PROTEIN FEPE"/>
    <property type="match status" value="1"/>
</dbReference>
<evidence type="ECO:0000256" key="1">
    <source>
        <dbReference type="SAM" id="Coils"/>
    </source>
</evidence>
<dbReference type="InterPro" id="IPR050445">
    <property type="entry name" value="Bact_polysacc_biosynth/exp"/>
</dbReference>
<feature type="transmembrane region" description="Helical" evidence="2">
    <location>
        <begin position="445"/>
        <end position="468"/>
    </location>
</feature>
<keyword evidence="4" id="KW-1185">Reference proteome</keyword>
<dbReference type="GO" id="GO:0004713">
    <property type="term" value="F:protein tyrosine kinase activity"/>
    <property type="evidence" value="ECO:0007669"/>
    <property type="project" value="TreeGrafter"/>
</dbReference>
<organism evidence="3 4">
    <name type="scientific">Rhodopila globiformis</name>
    <name type="common">Rhodopseudomonas globiformis</name>
    <dbReference type="NCBI Taxonomy" id="1071"/>
    <lineage>
        <taxon>Bacteria</taxon>
        <taxon>Pseudomonadati</taxon>
        <taxon>Pseudomonadota</taxon>
        <taxon>Alphaproteobacteria</taxon>
        <taxon>Acetobacterales</taxon>
        <taxon>Acetobacteraceae</taxon>
        <taxon>Rhodopila</taxon>
    </lineage>
</organism>
<evidence type="ECO:0000256" key="2">
    <source>
        <dbReference type="SAM" id="Phobius"/>
    </source>
</evidence>
<accession>A0A2S6MTS9</accession>
<reference evidence="3 4" key="1">
    <citation type="journal article" date="2018" name="Arch. Microbiol.">
        <title>New insights into the metabolic potential of the phototrophic purple bacterium Rhodopila globiformis DSM 161(T) from its draft genome sequence and evidence for a vanadium-dependent nitrogenase.</title>
        <authorList>
            <person name="Imhoff J.F."/>
            <person name="Rahn T."/>
            <person name="Kunzel S."/>
            <person name="Neulinger S.C."/>
        </authorList>
    </citation>
    <scope>NUCLEOTIDE SEQUENCE [LARGE SCALE GENOMIC DNA]</scope>
    <source>
        <strain evidence="3 4">DSM 161</strain>
    </source>
</reference>
<comment type="caution">
    <text evidence="3">The sequence shown here is derived from an EMBL/GenBank/DDBJ whole genome shotgun (WGS) entry which is preliminary data.</text>
</comment>
<keyword evidence="1" id="KW-0175">Coiled coil</keyword>
<protein>
    <recommendedName>
        <fullName evidence="5">Polysaccharide chain length determinant N-terminal domain-containing protein</fullName>
    </recommendedName>
</protein>
<evidence type="ECO:0000313" key="3">
    <source>
        <dbReference type="EMBL" id="PPQ25758.1"/>
    </source>
</evidence>
<keyword evidence="2" id="KW-0812">Transmembrane</keyword>
<dbReference type="RefSeq" id="WP_104523351.1">
    <property type="nucleotide sequence ID" value="NZ_NHRY01000277.1"/>
</dbReference>
<evidence type="ECO:0000313" key="4">
    <source>
        <dbReference type="Proteomes" id="UP000239724"/>
    </source>
</evidence>
<feature type="coiled-coil region" evidence="1">
    <location>
        <begin position="382"/>
        <end position="409"/>
    </location>
</feature>
<dbReference type="OrthoDB" id="7250902at2"/>
<feature type="transmembrane region" description="Helical" evidence="2">
    <location>
        <begin position="27"/>
        <end position="46"/>
    </location>
</feature>
<sequence length="508" mass="55859">MNESLALPPRLVMRDLLLTVFTQKGRIFLIFFCVTALSIAIALMVTPDYKAKSSLLVLLGSEHTFRSTAGQQMLNTGGVDVEQVLRTEASIIGSDDLHRTVIREIGLAKLYPKLVQKPTAFEKWKTDVKQFITDTLGLTDKSTEGGAIDPMVRAVEQFARNLTVTVDKKSSVIGLDFTNPNKVLSAEALRVLEVQYLELRKKLYGDVQAPIVQVQHDAIGKQLDAADAALQAFKQQHDISNFGERRQILLKQQGELEIALAKSESMVAEQTARLTQLNQQLDTVAGGKKGRANAAAALQSMVRAYHQREEDAATHYRGSPAVDEARRQMLERETDIARMQATQAYGVQADRNKTMADLRASLAGHDAIAAQLAALNKQVAGLDADEMKLHELERNRAILEDNYRAVSKILDERQVVETVEANQQSSIRVIEPPRVPALPQPTRRLILLAGLVVSMLLSIGSVLASHFFRAIYLRPEALEMDTGLTVLASVPEMRALGKSSGSVLVVPA</sequence>
<proteinExistence type="predicted"/>
<dbReference type="Proteomes" id="UP000239724">
    <property type="component" value="Unassembled WGS sequence"/>
</dbReference>
<dbReference type="PANTHER" id="PTHR32309">
    <property type="entry name" value="TYROSINE-PROTEIN KINASE"/>
    <property type="match status" value="1"/>
</dbReference>
<dbReference type="AlphaFoldDB" id="A0A2S6MTS9"/>
<dbReference type="GO" id="GO:0005886">
    <property type="term" value="C:plasma membrane"/>
    <property type="evidence" value="ECO:0007669"/>
    <property type="project" value="TreeGrafter"/>
</dbReference>
<keyword evidence="2" id="KW-1133">Transmembrane helix</keyword>